<gene>
    <name evidence="1" type="ORF">QQX04_10675</name>
</gene>
<reference evidence="1" key="1">
    <citation type="submission" date="2023-06" db="EMBL/GenBank/DDBJ databases">
        <title>SYSU T00b26.</title>
        <authorList>
            <person name="Gao L."/>
            <person name="Fang B.-Z."/>
            <person name="Li W.-J."/>
        </authorList>
    </citation>
    <scope>NUCLEOTIDE SEQUENCE</scope>
    <source>
        <strain evidence="1">SYSU T00b26</strain>
    </source>
</reference>
<keyword evidence="2" id="KW-1185">Reference proteome</keyword>
<dbReference type="RefSeq" id="WP_301129014.1">
    <property type="nucleotide sequence ID" value="NZ_JAUHPV010000006.1"/>
</dbReference>
<comment type="caution">
    <text evidence="1">The sequence shown here is derived from an EMBL/GenBank/DDBJ whole genome shotgun (WGS) entry which is preliminary data.</text>
</comment>
<dbReference type="Proteomes" id="UP001172738">
    <property type="component" value="Unassembled WGS sequence"/>
</dbReference>
<proteinExistence type="predicted"/>
<evidence type="ECO:0000313" key="2">
    <source>
        <dbReference type="Proteomes" id="UP001172738"/>
    </source>
</evidence>
<evidence type="ECO:0000313" key="1">
    <source>
        <dbReference type="EMBL" id="MDN4473455.1"/>
    </source>
</evidence>
<name>A0ABT8G2T2_9MICO</name>
<protein>
    <submittedName>
        <fullName evidence="1">Uncharacterized protein</fullName>
    </submittedName>
</protein>
<dbReference type="EMBL" id="JAUHPV010000006">
    <property type="protein sequence ID" value="MDN4473455.1"/>
    <property type="molecule type" value="Genomic_DNA"/>
</dbReference>
<accession>A0ABT8G2T2</accession>
<sequence length="160" mass="16749">MSWWTKKHAPEVATQAPAQARHVAIGFTDPVAGPRQLVDATGDVCARLGLTMTVVSDEAQLITAADDMTSADVVVFPHFDALTLGIEDGSDPHWQGTRLSPATASASGVTYVVGTTGQDGITLQTLQTLFGSDVKSMLMLAGSARELAKLELLLEEALGA</sequence>
<organism evidence="1 2">
    <name type="scientific">Demequina zhanjiangensis</name>
    <dbReference type="NCBI Taxonomy" id="3051659"/>
    <lineage>
        <taxon>Bacteria</taxon>
        <taxon>Bacillati</taxon>
        <taxon>Actinomycetota</taxon>
        <taxon>Actinomycetes</taxon>
        <taxon>Micrococcales</taxon>
        <taxon>Demequinaceae</taxon>
        <taxon>Demequina</taxon>
    </lineage>
</organism>